<name>A0AAV1M289_9NEOP</name>
<feature type="domain" description="Carboxylesterase type B" evidence="4">
    <location>
        <begin position="17"/>
        <end position="342"/>
    </location>
</feature>
<keyword evidence="3" id="KW-0325">Glycoprotein</keyword>
<comment type="similarity">
    <text evidence="1">Belongs to the type-B carboxylesterase/lipase family.</text>
</comment>
<evidence type="ECO:0000256" key="1">
    <source>
        <dbReference type="ARBA" id="ARBA00005964"/>
    </source>
</evidence>
<organism evidence="5 6">
    <name type="scientific">Parnassius mnemosyne</name>
    <name type="common">clouded apollo</name>
    <dbReference type="NCBI Taxonomy" id="213953"/>
    <lineage>
        <taxon>Eukaryota</taxon>
        <taxon>Metazoa</taxon>
        <taxon>Ecdysozoa</taxon>
        <taxon>Arthropoda</taxon>
        <taxon>Hexapoda</taxon>
        <taxon>Insecta</taxon>
        <taxon>Pterygota</taxon>
        <taxon>Neoptera</taxon>
        <taxon>Endopterygota</taxon>
        <taxon>Lepidoptera</taxon>
        <taxon>Glossata</taxon>
        <taxon>Ditrysia</taxon>
        <taxon>Papilionoidea</taxon>
        <taxon>Papilionidae</taxon>
        <taxon>Parnassiinae</taxon>
        <taxon>Parnassini</taxon>
        <taxon>Parnassius</taxon>
        <taxon>Driopa</taxon>
    </lineage>
</organism>
<dbReference type="AlphaFoldDB" id="A0AAV1M289"/>
<proteinExistence type="inferred from homology"/>
<dbReference type="PANTHER" id="PTHR43903">
    <property type="entry name" value="NEUROLIGIN"/>
    <property type="match status" value="1"/>
</dbReference>
<dbReference type="EMBL" id="CAVLGL010000115">
    <property type="protein sequence ID" value="CAK1600429.1"/>
    <property type="molecule type" value="Genomic_DNA"/>
</dbReference>
<dbReference type="Gene3D" id="3.40.50.1820">
    <property type="entry name" value="alpha/beta hydrolase"/>
    <property type="match status" value="2"/>
</dbReference>
<gene>
    <name evidence="5" type="ORF">PARMNEM_LOCUS19195</name>
</gene>
<protein>
    <recommendedName>
        <fullName evidence="4">Carboxylesterase type B domain-containing protein</fullName>
    </recommendedName>
</protein>
<dbReference type="InterPro" id="IPR019819">
    <property type="entry name" value="Carboxylesterase_B_CS"/>
</dbReference>
<reference evidence="5 6" key="1">
    <citation type="submission" date="2023-11" db="EMBL/GenBank/DDBJ databases">
        <authorList>
            <person name="Hedman E."/>
            <person name="Englund M."/>
            <person name="Stromberg M."/>
            <person name="Nyberg Akerstrom W."/>
            <person name="Nylinder S."/>
            <person name="Jareborg N."/>
            <person name="Kallberg Y."/>
            <person name="Kronander E."/>
        </authorList>
    </citation>
    <scope>NUCLEOTIDE SEQUENCE [LARGE SCALE GENOMIC DNA]</scope>
</reference>
<accession>A0AAV1M289</accession>
<dbReference type="InterPro" id="IPR002018">
    <property type="entry name" value="CarbesteraseB"/>
</dbReference>
<keyword evidence="6" id="KW-1185">Reference proteome</keyword>
<evidence type="ECO:0000259" key="4">
    <source>
        <dbReference type="Pfam" id="PF00135"/>
    </source>
</evidence>
<evidence type="ECO:0000256" key="2">
    <source>
        <dbReference type="ARBA" id="ARBA00022729"/>
    </source>
</evidence>
<dbReference type="Proteomes" id="UP001314205">
    <property type="component" value="Unassembled WGS sequence"/>
</dbReference>
<dbReference type="SUPFAM" id="SSF53474">
    <property type="entry name" value="alpha/beta-Hydrolases"/>
    <property type="match status" value="1"/>
</dbReference>
<dbReference type="Pfam" id="PF00135">
    <property type="entry name" value="COesterase"/>
    <property type="match status" value="1"/>
</dbReference>
<dbReference type="PROSITE" id="PS00941">
    <property type="entry name" value="CARBOXYLESTERASE_B_2"/>
    <property type="match status" value="1"/>
</dbReference>
<comment type="caution">
    <text evidence="5">The sequence shown here is derived from an EMBL/GenBank/DDBJ whole genome shotgun (WGS) entry which is preliminary data.</text>
</comment>
<dbReference type="InterPro" id="IPR051093">
    <property type="entry name" value="Neuroligin/BSAL"/>
</dbReference>
<keyword evidence="2" id="KW-0732">Signal</keyword>
<sequence length="393" mass="44266">MPKGRLEYLKRLMPYLKNQSEDCLYLNIFAPLQMDESKLTLPVLVYIHGESYSWSSGNPYDGAVLASYTDLIVVTLNFRLGVLGFLNANPAPHLKARVANYGLMDQIAALHWVQQNIALFGGDPTNITLMGHGSGAACINFLMISPTVMPGLFHRAILLSGSALSSWAIVDDPVYYSLKLAKHMNCTIPEDMTKDHEVIVDCLREVSIEELLSIDISPPNFLTDFGPSIDGVVIKTDFGKDFLTLYSTGDFPSFGPLNIMNQNFHTKRSDSGRRLFQNKYDLMFGVVTCEALWKFSAHDIQNGIEPDKRDRMLRTYVRNSYTYHLSEIFYTIVNEYTDWERTRTGAVHGEELPYIFGAPLVDGFGHFPQNYTKSEVALSESILFYIANFVKTG</sequence>
<dbReference type="InterPro" id="IPR029058">
    <property type="entry name" value="AB_hydrolase_fold"/>
</dbReference>
<evidence type="ECO:0000313" key="5">
    <source>
        <dbReference type="EMBL" id="CAK1600429.1"/>
    </source>
</evidence>
<evidence type="ECO:0000256" key="3">
    <source>
        <dbReference type="ARBA" id="ARBA00023180"/>
    </source>
</evidence>
<evidence type="ECO:0000313" key="6">
    <source>
        <dbReference type="Proteomes" id="UP001314205"/>
    </source>
</evidence>